<keyword evidence="3" id="KW-1003">Cell membrane</keyword>
<dbReference type="AlphaFoldDB" id="A0A9Q0UMF4"/>
<keyword evidence="6" id="KW-1133">Transmembrane helix</keyword>
<dbReference type="Gene3D" id="3.80.10.10">
    <property type="entry name" value="Ribonuclease Inhibitor"/>
    <property type="match status" value="3"/>
</dbReference>
<reference evidence="11" key="2">
    <citation type="journal article" date="2023" name="Int. J. Mol. Sci.">
        <title>De Novo Assembly and Annotation of 11 Diverse Shrub Willow (Salix) Genomes Reveals Novel Gene Organization in Sex-Linked Regions.</title>
        <authorList>
            <person name="Hyden B."/>
            <person name="Feng K."/>
            <person name="Yates T.B."/>
            <person name="Jawdy S."/>
            <person name="Cereghino C."/>
            <person name="Smart L.B."/>
            <person name="Muchero W."/>
        </authorList>
    </citation>
    <scope>NUCLEOTIDE SEQUENCE</scope>
    <source>
        <tissue evidence="11">Shoot tip</tissue>
    </source>
</reference>
<evidence type="ECO:0000256" key="6">
    <source>
        <dbReference type="ARBA" id="ARBA00022989"/>
    </source>
</evidence>
<sequence length="321" mass="35177">MQILSWVSKFLLLSFFLDVVSPLSLAQTISPLQTSVCSEADRDLSLDHNQLAGRIPNQIAGLKSLTRLSLSSNGLTGQIPASISSLQNLWYLNLSRNGFSDPLPVIQGRGLPSLLSVDLSNNHLSLGTVPGWIKDRELSDVHLAGCKLQGNLPKFTRPDSLSSLDLSDNLLTGGIAGFFTNMTNLQKLKLSNNQLKFDLSEIKLPDGISSIELQSNQLSGLLSRILNNRTSSFLEVLDVSGNQISGTIPEFGEGLSLKALIIGSNKITGSVPWFNLKPERTGEDRYFKEPHNRHHSNHLGALVESSMARPFYQQPHRENPS</sequence>
<dbReference type="PANTHER" id="PTHR48052">
    <property type="entry name" value="UNNAMED PRODUCT"/>
    <property type="match status" value="1"/>
</dbReference>
<evidence type="ECO:0000313" key="12">
    <source>
        <dbReference type="Proteomes" id="UP001151752"/>
    </source>
</evidence>
<comment type="subcellular location">
    <subcellularLocation>
        <location evidence="1">Cell membrane</location>
        <topology evidence="1">Single-pass type I membrane protein</topology>
    </subcellularLocation>
</comment>
<dbReference type="InterPro" id="IPR001611">
    <property type="entry name" value="Leu-rich_rpt"/>
</dbReference>
<comment type="similarity">
    <text evidence="2">Belongs to the RLP family.</text>
</comment>
<reference evidence="11" key="1">
    <citation type="submission" date="2022-11" db="EMBL/GenBank/DDBJ databases">
        <authorList>
            <person name="Hyden B.L."/>
            <person name="Feng K."/>
            <person name="Yates T."/>
            <person name="Jawdy S."/>
            <person name="Smart L.B."/>
            <person name="Muchero W."/>
        </authorList>
    </citation>
    <scope>NUCLEOTIDE SEQUENCE</scope>
    <source>
        <tissue evidence="11">Shoot tip</tissue>
    </source>
</reference>
<proteinExistence type="inferred from homology"/>
<keyword evidence="8" id="KW-0675">Receptor</keyword>
<name>A0A9Q0UMF4_9ROSI</name>
<evidence type="ECO:0000256" key="1">
    <source>
        <dbReference type="ARBA" id="ARBA00004251"/>
    </source>
</evidence>
<protein>
    <submittedName>
        <fullName evidence="11">DISEASE RESISTANCE PROTEIN-LIKE</fullName>
    </submittedName>
</protein>
<evidence type="ECO:0000256" key="5">
    <source>
        <dbReference type="ARBA" id="ARBA00022729"/>
    </source>
</evidence>
<evidence type="ECO:0000256" key="3">
    <source>
        <dbReference type="ARBA" id="ARBA00022475"/>
    </source>
</evidence>
<evidence type="ECO:0000256" key="7">
    <source>
        <dbReference type="ARBA" id="ARBA00023136"/>
    </source>
</evidence>
<evidence type="ECO:0000256" key="8">
    <source>
        <dbReference type="ARBA" id="ARBA00023170"/>
    </source>
</evidence>
<evidence type="ECO:0000256" key="10">
    <source>
        <dbReference type="SAM" id="SignalP"/>
    </source>
</evidence>
<feature type="signal peptide" evidence="10">
    <location>
        <begin position="1"/>
        <end position="26"/>
    </location>
</feature>
<dbReference type="Pfam" id="PF00560">
    <property type="entry name" value="LRR_1"/>
    <property type="match status" value="2"/>
</dbReference>
<organism evidence="11 12">
    <name type="scientific">Salix koriyanagi</name>
    <dbReference type="NCBI Taxonomy" id="2511006"/>
    <lineage>
        <taxon>Eukaryota</taxon>
        <taxon>Viridiplantae</taxon>
        <taxon>Streptophyta</taxon>
        <taxon>Embryophyta</taxon>
        <taxon>Tracheophyta</taxon>
        <taxon>Spermatophyta</taxon>
        <taxon>Magnoliopsida</taxon>
        <taxon>eudicotyledons</taxon>
        <taxon>Gunneridae</taxon>
        <taxon>Pentapetalae</taxon>
        <taxon>rosids</taxon>
        <taxon>fabids</taxon>
        <taxon>Malpighiales</taxon>
        <taxon>Salicaceae</taxon>
        <taxon>Saliceae</taxon>
        <taxon>Salix</taxon>
    </lineage>
</organism>
<dbReference type="InterPro" id="IPR032675">
    <property type="entry name" value="LRR_dom_sf"/>
</dbReference>
<dbReference type="PANTHER" id="PTHR48052:SF66">
    <property type="entry name" value="OS02G0610000 PROTEIN"/>
    <property type="match status" value="1"/>
</dbReference>
<keyword evidence="9" id="KW-0325">Glycoprotein</keyword>
<keyword evidence="12" id="KW-1185">Reference proteome</keyword>
<keyword evidence="7" id="KW-0472">Membrane</keyword>
<keyword evidence="4" id="KW-0812">Transmembrane</keyword>
<dbReference type="Proteomes" id="UP001151752">
    <property type="component" value="Chromosome 7"/>
</dbReference>
<evidence type="ECO:0000256" key="9">
    <source>
        <dbReference type="ARBA" id="ARBA00023180"/>
    </source>
</evidence>
<gene>
    <name evidence="11" type="ORF">OIU74_004560</name>
</gene>
<evidence type="ECO:0000313" key="11">
    <source>
        <dbReference type="EMBL" id="KAJ6732633.1"/>
    </source>
</evidence>
<dbReference type="GO" id="GO:0005886">
    <property type="term" value="C:plasma membrane"/>
    <property type="evidence" value="ECO:0007669"/>
    <property type="project" value="UniProtKB-SubCell"/>
</dbReference>
<dbReference type="Pfam" id="PF13855">
    <property type="entry name" value="LRR_8"/>
    <property type="match status" value="1"/>
</dbReference>
<dbReference type="PRINTS" id="PR00019">
    <property type="entry name" value="LEURICHRPT"/>
</dbReference>
<keyword evidence="5 10" id="KW-0732">Signal</keyword>
<feature type="chain" id="PRO_5040424221" evidence="10">
    <location>
        <begin position="27"/>
        <end position="321"/>
    </location>
</feature>
<accession>A0A9Q0UMF4</accession>
<comment type="caution">
    <text evidence="11">The sequence shown here is derived from an EMBL/GenBank/DDBJ whole genome shotgun (WGS) entry which is preliminary data.</text>
</comment>
<evidence type="ECO:0000256" key="2">
    <source>
        <dbReference type="ARBA" id="ARBA00009592"/>
    </source>
</evidence>
<dbReference type="EMBL" id="JAPFFM010000011">
    <property type="protein sequence ID" value="KAJ6732633.1"/>
    <property type="molecule type" value="Genomic_DNA"/>
</dbReference>
<dbReference type="SUPFAM" id="SSF52058">
    <property type="entry name" value="L domain-like"/>
    <property type="match status" value="1"/>
</dbReference>
<evidence type="ECO:0000256" key="4">
    <source>
        <dbReference type="ARBA" id="ARBA00022692"/>
    </source>
</evidence>